<name>A0A163LQ36_DIDRA</name>
<proteinExistence type="predicted"/>
<dbReference type="Proteomes" id="UP000076837">
    <property type="component" value="Unassembled WGS sequence"/>
</dbReference>
<evidence type="ECO:0000313" key="2">
    <source>
        <dbReference type="Proteomes" id="UP000076837"/>
    </source>
</evidence>
<accession>A0A163LQ36</accession>
<keyword evidence="2" id="KW-1185">Reference proteome</keyword>
<feature type="non-terminal residue" evidence="1">
    <location>
        <position position="157"/>
    </location>
</feature>
<comment type="caution">
    <text evidence="1">The sequence shown here is derived from an EMBL/GenBank/DDBJ whole genome shotgun (WGS) entry which is preliminary data.</text>
</comment>
<protein>
    <submittedName>
        <fullName evidence="1">Uncharacterized protein</fullName>
    </submittedName>
</protein>
<dbReference type="EMBL" id="JYNV01000039">
    <property type="protein sequence ID" value="KZM28002.1"/>
    <property type="molecule type" value="Genomic_DNA"/>
</dbReference>
<evidence type="ECO:0000313" key="1">
    <source>
        <dbReference type="EMBL" id="KZM28002.1"/>
    </source>
</evidence>
<organism evidence="1 2">
    <name type="scientific">Didymella rabiei</name>
    <name type="common">Chickpea ascochyta blight fungus</name>
    <name type="synonym">Mycosphaerella rabiei</name>
    <dbReference type="NCBI Taxonomy" id="5454"/>
    <lineage>
        <taxon>Eukaryota</taxon>
        <taxon>Fungi</taxon>
        <taxon>Dikarya</taxon>
        <taxon>Ascomycota</taxon>
        <taxon>Pezizomycotina</taxon>
        <taxon>Dothideomycetes</taxon>
        <taxon>Pleosporomycetidae</taxon>
        <taxon>Pleosporales</taxon>
        <taxon>Pleosporineae</taxon>
        <taxon>Didymellaceae</taxon>
        <taxon>Ascochyta</taxon>
    </lineage>
</organism>
<dbReference type="AlphaFoldDB" id="A0A163LQ36"/>
<gene>
    <name evidence="1" type="ORF">ST47_g871</name>
</gene>
<reference evidence="1 2" key="1">
    <citation type="journal article" date="2016" name="Sci. Rep.">
        <title>Draft genome sequencing and secretome analysis of fungal phytopathogen Ascochyta rabiei provides insight into the necrotrophic effector repertoire.</title>
        <authorList>
            <person name="Verma S."/>
            <person name="Gazara R.K."/>
            <person name="Nizam S."/>
            <person name="Parween S."/>
            <person name="Chattopadhyay D."/>
            <person name="Verma P.K."/>
        </authorList>
    </citation>
    <scope>NUCLEOTIDE SEQUENCE [LARGE SCALE GENOMIC DNA]</scope>
    <source>
        <strain evidence="1 2">ArDII</strain>
    </source>
</reference>
<sequence>MCTHRYLRVPDGFTVEGARLLPSNTHVQHCAALICAYLTDDTDGCETLRDTAELTYRQWYESATILCATVLDLIAFETGSHPFTVIDNRTPDRHDIFPGPRHLPEATTAIVYYNLHQRVPEPDTVGVNVIPSLFDIAVTGIAELAHRWHRPPIDVAR</sequence>